<dbReference type="OrthoDB" id="5372859at2759"/>
<dbReference type="GeneID" id="19125193"/>
<name>W6ZAV1_COCMI</name>
<dbReference type="AlphaFoldDB" id="W6ZAV1"/>
<dbReference type="HOGENOM" id="CLU_871550_0_0_1"/>
<protein>
    <submittedName>
        <fullName evidence="1">Uncharacterized protein</fullName>
    </submittedName>
</protein>
<reference evidence="1 2" key="1">
    <citation type="journal article" date="2013" name="PLoS Genet.">
        <title>Comparative genome structure, secondary metabolite, and effector coding capacity across Cochliobolus pathogens.</title>
        <authorList>
            <person name="Condon B.J."/>
            <person name="Leng Y."/>
            <person name="Wu D."/>
            <person name="Bushley K.E."/>
            <person name="Ohm R.A."/>
            <person name="Otillar R."/>
            <person name="Martin J."/>
            <person name="Schackwitz W."/>
            <person name="Grimwood J."/>
            <person name="MohdZainudin N."/>
            <person name="Xue C."/>
            <person name="Wang R."/>
            <person name="Manning V.A."/>
            <person name="Dhillon B."/>
            <person name="Tu Z.J."/>
            <person name="Steffenson B.J."/>
            <person name="Salamov A."/>
            <person name="Sun H."/>
            <person name="Lowry S."/>
            <person name="LaButti K."/>
            <person name="Han J."/>
            <person name="Copeland A."/>
            <person name="Lindquist E."/>
            <person name="Barry K."/>
            <person name="Schmutz J."/>
            <person name="Baker S.E."/>
            <person name="Ciuffetti L.M."/>
            <person name="Grigoriev I.V."/>
            <person name="Zhong S."/>
            <person name="Turgeon B.G."/>
        </authorList>
    </citation>
    <scope>NUCLEOTIDE SEQUENCE [LARGE SCALE GENOMIC DNA]</scope>
    <source>
        <strain evidence="1 2">ATCC 44560</strain>
    </source>
</reference>
<dbReference type="RefSeq" id="XP_007692628.1">
    <property type="nucleotide sequence ID" value="XM_007694438.1"/>
</dbReference>
<proteinExistence type="predicted"/>
<keyword evidence="2" id="KW-1185">Reference proteome</keyword>
<evidence type="ECO:0000313" key="1">
    <source>
        <dbReference type="EMBL" id="EUC40851.1"/>
    </source>
</evidence>
<feature type="non-terminal residue" evidence="1">
    <location>
        <position position="313"/>
    </location>
</feature>
<dbReference type="KEGG" id="bor:COCMIDRAFT_71526"/>
<organism evidence="1 2">
    <name type="scientific">Bipolaris oryzae ATCC 44560</name>
    <dbReference type="NCBI Taxonomy" id="930090"/>
    <lineage>
        <taxon>Eukaryota</taxon>
        <taxon>Fungi</taxon>
        <taxon>Dikarya</taxon>
        <taxon>Ascomycota</taxon>
        <taxon>Pezizomycotina</taxon>
        <taxon>Dothideomycetes</taxon>
        <taxon>Pleosporomycetidae</taxon>
        <taxon>Pleosporales</taxon>
        <taxon>Pleosporineae</taxon>
        <taxon>Pleosporaceae</taxon>
        <taxon>Bipolaris</taxon>
    </lineage>
</organism>
<evidence type="ECO:0000313" key="2">
    <source>
        <dbReference type="Proteomes" id="UP000054032"/>
    </source>
</evidence>
<gene>
    <name evidence="1" type="ORF">COCMIDRAFT_71526</name>
</gene>
<sequence length="313" mass="35677">PVYRNFLVSPRIPPEIVLQTIQHIPFSNGALISALRNAHPRLRALFSTYEQSLTRQFMQTELRHAERDFPCEQGAFSLTWLASCVRTYDIIDDIMDALCSPHNFTAITPHNVFLGYTGFLLLHRISLLEKTGGDAQRYIESLQKDALTAIYLSLHHSTLAARYHGSGWINQRTYGVSMSSEHLSLRNELEFCFAEAALSEGPEFVSDTLLLHRERSDCEVVLLNFYHEYGVRGWEGPCEGAKGGFEPPRTQGPRREGDRKSLWVTVLKCLAGWMRCEVGSVRERVERELESTEHRLANLTLGGKEWLLRGRDL</sequence>
<accession>W6ZAV1</accession>
<feature type="non-terminal residue" evidence="1">
    <location>
        <position position="1"/>
    </location>
</feature>
<dbReference type="eggNOG" id="ENOG502RFQ1">
    <property type="taxonomic scope" value="Eukaryota"/>
</dbReference>
<dbReference type="EMBL" id="KI964135">
    <property type="protein sequence ID" value="EUC40851.1"/>
    <property type="molecule type" value="Genomic_DNA"/>
</dbReference>
<dbReference type="Proteomes" id="UP000054032">
    <property type="component" value="Unassembled WGS sequence"/>
</dbReference>